<accession>L1LDS0</accession>
<dbReference type="GO" id="GO:0000463">
    <property type="term" value="P:maturation of LSU-rRNA from tricistronic rRNA transcript (SSU-rRNA, 5.8S rRNA, LSU-rRNA)"/>
    <property type="evidence" value="ECO:0007669"/>
    <property type="project" value="TreeGrafter"/>
</dbReference>
<dbReference type="Gene3D" id="2.130.10.10">
    <property type="entry name" value="YVTN repeat-like/Quinoprotein amine dehydrogenase"/>
    <property type="match status" value="1"/>
</dbReference>
<dbReference type="KEGG" id="beq:BEWA_054810"/>
<gene>
    <name evidence="1" type="ORF">BEWA_054810</name>
</gene>
<sequence>MTQEKTVTIDISYYPGSAGGQVKQDENGGYFYNSNGGIVLLTDDWYPDLEGTYIKLTHTPESGNIQSIIHNAKPLSKFEGIDKYSSVSVFYWALDYQFQNPLLIQLGSGNAYYVTEGGDSWTKDSSTPSDLREKLNKQNCERNQAHIVDISQKPGSSRNTYYYCPSCTTPTKIDVSYIISTSYTPSTYSRSFSITSFKNTDVWQAGLPSLNGIQTVKVYWNRSGTPILIGAQLQDRWVQKFFRKNAGDVKSWIEVSTGQNDLPNGQTPQITPDLYKPSGVTYTDGVVKITVRNSHIGNGYYRCQHSLCGGPFTVESVKHNNAPLTGVSSRDTLDSVSAYYFGSDLSLDNILLVELRLKGGTTFKYFCKTAKGENLLDKLGELKNIQFPASPPDIGQKILGFIRDHHGQIAGLGGLAAVGTVIGLLKKFWGTIATILITSVFDNDKIVKVEFHKKLPLLLVASHSGTVRCLHVSVPEDLSKDPLIVPLRDLKTKEKLLDATWHHTEPWLYTTCSKGALMWA</sequence>
<dbReference type="PANTHER" id="PTHR17605:SF0">
    <property type="entry name" value="RIBOSOME BIOGENESIS PROTEIN BOP1"/>
    <property type="match status" value="1"/>
</dbReference>
<dbReference type="AlphaFoldDB" id="L1LDS0"/>
<dbReference type="InterPro" id="IPR015943">
    <property type="entry name" value="WD40/YVTN_repeat-like_dom_sf"/>
</dbReference>
<dbReference type="VEuPathDB" id="PiroplasmaDB:BEWA_054810"/>
<protein>
    <submittedName>
        <fullName evidence="1">Uncharacterized protein</fullName>
    </submittedName>
</protein>
<comment type="caution">
    <text evidence="1">The sequence shown here is derived from an EMBL/GenBank/DDBJ whole genome shotgun (WGS) entry which is preliminary data.</text>
</comment>
<name>L1LDS0_THEEQ</name>
<proteinExistence type="predicted"/>
<dbReference type="OrthoDB" id="5571054at2759"/>
<dbReference type="GO" id="GO:0043021">
    <property type="term" value="F:ribonucleoprotein complex binding"/>
    <property type="evidence" value="ECO:0007669"/>
    <property type="project" value="TreeGrafter"/>
</dbReference>
<dbReference type="PANTHER" id="PTHR17605">
    <property type="entry name" value="RIBOSOME BIOGENESIS PROTEIN BOP1 BLOCK OF PROLIFERATION 1 PROTEIN"/>
    <property type="match status" value="1"/>
</dbReference>
<organism evidence="1 2">
    <name type="scientific">Theileria equi strain WA</name>
    <dbReference type="NCBI Taxonomy" id="1537102"/>
    <lineage>
        <taxon>Eukaryota</taxon>
        <taxon>Sar</taxon>
        <taxon>Alveolata</taxon>
        <taxon>Apicomplexa</taxon>
        <taxon>Aconoidasida</taxon>
        <taxon>Piroplasmida</taxon>
        <taxon>Theileriidae</taxon>
        <taxon>Theileria</taxon>
    </lineage>
</organism>
<evidence type="ECO:0000313" key="1">
    <source>
        <dbReference type="EMBL" id="EKX73424.1"/>
    </source>
</evidence>
<dbReference type="Proteomes" id="UP000031512">
    <property type="component" value="Unassembled WGS sequence"/>
</dbReference>
<reference evidence="1 2" key="1">
    <citation type="journal article" date="2012" name="BMC Genomics">
        <title>Comparative genomic analysis and phylogenetic position of Theileria equi.</title>
        <authorList>
            <person name="Kappmeyer L.S."/>
            <person name="Thiagarajan M."/>
            <person name="Herndon D.R."/>
            <person name="Ramsay J.D."/>
            <person name="Caler E."/>
            <person name="Djikeng A."/>
            <person name="Gillespie J.J."/>
            <person name="Lau A.O."/>
            <person name="Roalson E.H."/>
            <person name="Silva J.C."/>
            <person name="Silva M.G."/>
            <person name="Suarez C.E."/>
            <person name="Ueti M.W."/>
            <person name="Nene V.M."/>
            <person name="Mealey R.H."/>
            <person name="Knowles D.P."/>
            <person name="Brayton K.A."/>
        </authorList>
    </citation>
    <scope>NUCLEOTIDE SEQUENCE [LARGE SCALE GENOMIC DNA]</scope>
    <source>
        <strain evidence="1 2">WA</strain>
    </source>
</reference>
<evidence type="ECO:0000313" key="2">
    <source>
        <dbReference type="Proteomes" id="UP000031512"/>
    </source>
</evidence>
<dbReference type="EMBL" id="ACOU01000003">
    <property type="protein sequence ID" value="EKX73424.1"/>
    <property type="molecule type" value="Genomic_DNA"/>
</dbReference>
<dbReference type="eggNOG" id="KOG0650">
    <property type="taxonomic scope" value="Eukaryota"/>
</dbReference>
<dbReference type="STRING" id="1537102.L1LDS0"/>
<dbReference type="GO" id="GO:0030687">
    <property type="term" value="C:preribosome, large subunit precursor"/>
    <property type="evidence" value="ECO:0007669"/>
    <property type="project" value="TreeGrafter"/>
</dbReference>
<dbReference type="InterPro" id="IPR028598">
    <property type="entry name" value="BOP1/Erb1"/>
</dbReference>
<dbReference type="GO" id="GO:0070545">
    <property type="term" value="C:PeBoW complex"/>
    <property type="evidence" value="ECO:0007669"/>
    <property type="project" value="TreeGrafter"/>
</dbReference>
<dbReference type="SUPFAM" id="SSF50978">
    <property type="entry name" value="WD40 repeat-like"/>
    <property type="match status" value="1"/>
</dbReference>
<dbReference type="RefSeq" id="XP_004832876.1">
    <property type="nucleotide sequence ID" value="XM_004832819.1"/>
</dbReference>
<keyword evidence="2" id="KW-1185">Reference proteome</keyword>
<dbReference type="InterPro" id="IPR036322">
    <property type="entry name" value="WD40_repeat_dom_sf"/>
</dbReference>
<dbReference type="GeneID" id="15803031"/>